<reference evidence="2 3" key="1">
    <citation type="submission" date="2019-09" db="EMBL/GenBank/DDBJ databases">
        <title>Reversal of blaTEM antimicrobial resistance by CRISPR-Cas9 in clinical E. coli and other Enterobacteriaceae strains.</title>
        <authorList>
            <person name="Tagliaferri T."/>
            <person name="Guimaraes N."/>
            <person name="Pereira M."/>
            <person name="Felicori L."/>
            <person name="Horz H.-P."/>
            <person name="Santos S."/>
            <person name="Mendes T."/>
        </authorList>
    </citation>
    <scope>NUCLEOTIDE SEQUENCE [LARGE SCALE GENOMIC DNA]</scope>
    <source>
        <strain evidence="2 3">E2_blaTEM_MG</strain>
    </source>
</reference>
<sequence length="97" mass="10927">MILLEDGSHNVDYQGKQYCFLLAAVDNDRTNKGENMKPNRTERCVTTKPFTGKKPRPLSTTAEHKRQHQQDQGFIKAMNELTAKAGLLSDDPYFGGL</sequence>
<comment type="caution">
    <text evidence="2">The sequence shown here is derived from an EMBL/GenBank/DDBJ whole genome shotgun (WGS) entry which is preliminary data.</text>
</comment>
<evidence type="ECO:0000313" key="2">
    <source>
        <dbReference type="EMBL" id="KAB2529232.1"/>
    </source>
</evidence>
<evidence type="ECO:0000256" key="1">
    <source>
        <dbReference type="SAM" id="MobiDB-lite"/>
    </source>
</evidence>
<dbReference type="RefSeq" id="WP_127353594.1">
    <property type="nucleotide sequence ID" value="NZ_CP044107.1"/>
</dbReference>
<name>A0A6L3Y1R8_9ENTR</name>
<dbReference type="AlphaFoldDB" id="A0A6L3Y1R8"/>
<protein>
    <submittedName>
        <fullName evidence="2">Uncharacterized protein</fullName>
    </submittedName>
</protein>
<dbReference type="EMBL" id="WBSZ01000012">
    <property type="protein sequence ID" value="KAB2529232.1"/>
    <property type="molecule type" value="Genomic_DNA"/>
</dbReference>
<proteinExistence type="predicted"/>
<evidence type="ECO:0000313" key="3">
    <source>
        <dbReference type="Proteomes" id="UP000476281"/>
    </source>
</evidence>
<organism evidence="2 3">
    <name type="scientific">Enterobacter hormaechei</name>
    <dbReference type="NCBI Taxonomy" id="158836"/>
    <lineage>
        <taxon>Bacteria</taxon>
        <taxon>Pseudomonadati</taxon>
        <taxon>Pseudomonadota</taxon>
        <taxon>Gammaproteobacteria</taxon>
        <taxon>Enterobacterales</taxon>
        <taxon>Enterobacteriaceae</taxon>
        <taxon>Enterobacter</taxon>
        <taxon>Enterobacter cloacae complex</taxon>
    </lineage>
</organism>
<accession>A0A6L3Y1R8</accession>
<dbReference type="Proteomes" id="UP000476281">
    <property type="component" value="Unassembled WGS sequence"/>
</dbReference>
<feature type="region of interest" description="Disordered" evidence="1">
    <location>
        <begin position="46"/>
        <end position="71"/>
    </location>
</feature>
<gene>
    <name evidence="2" type="ORF">F9C29_01705</name>
</gene>